<dbReference type="EMBL" id="QZDT01000020">
    <property type="protein sequence ID" value="NBJ93471.1"/>
    <property type="molecule type" value="Genomic_DNA"/>
</dbReference>
<dbReference type="InterPro" id="IPR015655">
    <property type="entry name" value="PP2C"/>
</dbReference>
<dbReference type="InterPro" id="IPR001932">
    <property type="entry name" value="PPM-type_phosphatase-like_dom"/>
</dbReference>
<dbReference type="SMART" id="SM00331">
    <property type="entry name" value="PP2C_SIG"/>
    <property type="match status" value="1"/>
</dbReference>
<dbReference type="Proteomes" id="UP001154420">
    <property type="component" value="Unassembled WGS sequence"/>
</dbReference>
<dbReference type="InterPro" id="IPR036457">
    <property type="entry name" value="PPM-type-like_dom_sf"/>
</dbReference>
<dbReference type="PROSITE" id="PS51746">
    <property type="entry name" value="PPM_2"/>
    <property type="match status" value="1"/>
</dbReference>
<dbReference type="Pfam" id="PF13672">
    <property type="entry name" value="PP2C_2"/>
    <property type="match status" value="1"/>
</dbReference>
<keyword evidence="3" id="KW-1185">Reference proteome</keyword>
<name>A0A9X5BGP6_9FIRM</name>
<feature type="domain" description="PPM-type phosphatase" evidence="1">
    <location>
        <begin position="16"/>
        <end position="246"/>
    </location>
</feature>
<dbReference type="GO" id="GO:0004722">
    <property type="term" value="F:protein serine/threonine phosphatase activity"/>
    <property type="evidence" value="ECO:0007669"/>
    <property type="project" value="InterPro"/>
</dbReference>
<organism evidence="2 3">
    <name type="scientific">Parablautia muri</name>
    <dbReference type="NCBI Taxonomy" id="2320879"/>
    <lineage>
        <taxon>Bacteria</taxon>
        <taxon>Bacillati</taxon>
        <taxon>Bacillota</taxon>
        <taxon>Clostridia</taxon>
        <taxon>Lachnospirales</taxon>
        <taxon>Lachnospiraceae</taxon>
        <taxon>Parablautia</taxon>
    </lineage>
</organism>
<gene>
    <name evidence="2" type="ORF">D5281_12925</name>
</gene>
<dbReference type="CDD" id="cd00143">
    <property type="entry name" value="PP2Cc"/>
    <property type="match status" value="1"/>
</dbReference>
<protein>
    <submittedName>
        <fullName evidence="2">Serine/threonine-protein phosphatase</fullName>
    </submittedName>
</protein>
<sequence>MKGNKVKRKSKGMKIISGVYWDPGRREQNQDSIALQQAAAGKRRVLLAAVSDGIGGLKEGETASGYITERLIENFYGQMLSLAGRKKGKHVMERSLLRCLYDINDALKNYGNGKELRLGATLSLLFVWKRRYIIVHLGDSRIYLCRKKEMKLLTKDHSDGGRGLTKCIGSFPFQAPDILTGRIRGECGFLLCTDGFYRKLSRAAFEVLNPADIDSEEQTGRRLREMAAIAYKRGEQDNMSAIYAIFR</sequence>
<comment type="caution">
    <text evidence="2">The sequence shown here is derived from an EMBL/GenBank/DDBJ whole genome shotgun (WGS) entry which is preliminary data.</text>
</comment>
<dbReference type="SMART" id="SM00332">
    <property type="entry name" value="PP2Cc"/>
    <property type="match status" value="1"/>
</dbReference>
<evidence type="ECO:0000259" key="1">
    <source>
        <dbReference type="PROSITE" id="PS51746"/>
    </source>
</evidence>
<evidence type="ECO:0000313" key="2">
    <source>
        <dbReference type="EMBL" id="NBJ93471.1"/>
    </source>
</evidence>
<dbReference type="SUPFAM" id="SSF81606">
    <property type="entry name" value="PP2C-like"/>
    <property type="match status" value="1"/>
</dbReference>
<accession>A0A9X5BGP6</accession>
<dbReference type="Gene3D" id="3.60.40.10">
    <property type="entry name" value="PPM-type phosphatase domain"/>
    <property type="match status" value="1"/>
</dbReference>
<evidence type="ECO:0000313" key="3">
    <source>
        <dbReference type="Proteomes" id="UP001154420"/>
    </source>
</evidence>
<dbReference type="PANTHER" id="PTHR47992">
    <property type="entry name" value="PROTEIN PHOSPHATASE"/>
    <property type="match status" value="1"/>
</dbReference>
<proteinExistence type="predicted"/>
<dbReference type="AlphaFoldDB" id="A0A9X5BGP6"/>
<reference evidence="2" key="1">
    <citation type="submission" date="2018-09" db="EMBL/GenBank/DDBJ databases">
        <title>Murine metabolic-syndrome-specific gut microbial biobank.</title>
        <authorList>
            <person name="Liu C."/>
        </authorList>
    </citation>
    <scope>NUCLEOTIDE SEQUENCE</scope>
    <source>
        <strain evidence="2">D42-62</strain>
    </source>
</reference>